<evidence type="ECO:0000313" key="18">
    <source>
        <dbReference type="EMBL" id="QKD03306.1"/>
    </source>
</evidence>
<feature type="domain" description="Histidine kinase" evidence="16">
    <location>
        <begin position="236"/>
        <end position="436"/>
    </location>
</feature>
<dbReference type="Pfam" id="PF00512">
    <property type="entry name" value="HisKA"/>
    <property type="match status" value="1"/>
</dbReference>
<keyword evidence="9" id="KW-0547">Nucleotide-binding</keyword>
<dbReference type="GO" id="GO:0005886">
    <property type="term" value="C:plasma membrane"/>
    <property type="evidence" value="ECO:0007669"/>
    <property type="project" value="UniProtKB-SubCell"/>
</dbReference>
<evidence type="ECO:0000256" key="12">
    <source>
        <dbReference type="ARBA" id="ARBA00022989"/>
    </source>
</evidence>
<dbReference type="GO" id="GO:0005524">
    <property type="term" value="F:ATP binding"/>
    <property type="evidence" value="ECO:0007669"/>
    <property type="project" value="UniProtKB-KW"/>
</dbReference>
<evidence type="ECO:0000256" key="14">
    <source>
        <dbReference type="ARBA" id="ARBA00023136"/>
    </source>
</evidence>
<protein>
    <recommendedName>
        <fullName evidence="3">histidine kinase</fullName>
        <ecNumber evidence="3">2.7.13.3</ecNumber>
    </recommendedName>
</protein>
<feature type="transmembrane region" description="Helical" evidence="15">
    <location>
        <begin position="20"/>
        <end position="39"/>
    </location>
</feature>
<organism evidence="18 19">
    <name type="scientific">Mesorhizobium loti R88b</name>
    <dbReference type="NCBI Taxonomy" id="935548"/>
    <lineage>
        <taxon>Bacteria</taxon>
        <taxon>Pseudomonadati</taxon>
        <taxon>Pseudomonadota</taxon>
        <taxon>Alphaproteobacteria</taxon>
        <taxon>Hyphomicrobiales</taxon>
        <taxon>Phyllobacteriaceae</taxon>
        <taxon>Mesorhizobium</taxon>
    </lineage>
</organism>
<dbReference type="PANTHER" id="PTHR44936:SF5">
    <property type="entry name" value="SENSOR HISTIDINE KINASE ENVZ"/>
    <property type="match status" value="1"/>
</dbReference>
<evidence type="ECO:0000256" key="13">
    <source>
        <dbReference type="ARBA" id="ARBA00023012"/>
    </source>
</evidence>
<dbReference type="RefSeq" id="WP_027029548.1">
    <property type="nucleotide sequence ID" value="NZ_CP033367.1"/>
</dbReference>
<evidence type="ECO:0000259" key="16">
    <source>
        <dbReference type="PROSITE" id="PS50109"/>
    </source>
</evidence>
<dbReference type="SMART" id="SM00388">
    <property type="entry name" value="HisKA"/>
    <property type="match status" value="1"/>
</dbReference>
<dbReference type="PROSITE" id="PS50885">
    <property type="entry name" value="HAMP"/>
    <property type="match status" value="1"/>
</dbReference>
<evidence type="ECO:0000256" key="7">
    <source>
        <dbReference type="ARBA" id="ARBA00022679"/>
    </source>
</evidence>
<dbReference type="PANTHER" id="PTHR44936">
    <property type="entry name" value="SENSOR PROTEIN CREC"/>
    <property type="match status" value="1"/>
</dbReference>
<dbReference type="Proteomes" id="UP000503017">
    <property type="component" value="Chromosome"/>
</dbReference>
<accession>A0A6M7WPA8</accession>
<name>A0A6M7WPA8_RHILI</name>
<keyword evidence="11" id="KW-0067">ATP-binding</keyword>
<evidence type="ECO:0000256" key="5">
    <source>
        <dbReference type="ARBA" id="ARBA00022519"/>
    </source>
</evidence>
<dbReference type="InterPro" id="IPR003660">
    <property type="entry name" value="HAMP_dom"/>
</dbReference>
<dbReference type="CDD" id="cd00082">
    <property type="entry name" value="HisKA"/>
    <property type="match status" value="1"/>
</dbReference>
<dbReference type="EMBL" id="CP033367">
    <property type="protein sequence ID" value="QKD03306.1"/>
    <property type="molecule type" value="Genomic_DNA"/>
</dbReference>
<dbReference type="EC" id="2.7.13.3" evidence="3"/>
<keyword evidence="8 15" id="KW-0812">Transmembrane</keyword>
<keyword evidence="14 15" id="KW-0472">Membrane</keyword>
<keyword evidence="13" id="KW-0902">Two-component regulatory system</keyword>
<dbReference type="Pfam" id="PF02518">
    <property type="entry name" value="HATPase_c"/>
    <property type="match status" value="1"/>
</dbReference>
<keyword evidence="12 15" id="KW-1133">Transmembrane helix</keyword>
<dbReference type="InterPro" id="IPR036890">
    <property type="entry name" value="HATPase_C_sf"/>
</dbReference>
<dbReference type="GO" id="GO:0000155">
    <property type="term" value="F:phosphorelay sensor kinase activity"/>
    <property type="evidence" value="ECO:0007669"/>
    <property type="project" value="InterPro"/>
</dbReference>
<keyword evidence="5" id="KW-0997">Cell inner membrane</keyword>
<dbReference type="InterPro" id="IPR005467">
    <property type="entry name" value="His_kinase_dom"/>
</dbReference>
<keyword evidence="6" id="KW-0597">Phosphoprotein</keyword>
<keyword evidence="4" id="KW-1003">Cell membrane</keyword>
<evidence type="ECO:0000256" key="4">
    <source>
        <dbReference type="ARBA" id="ARBA00022475"/>
    </source>
</evidence>
<feature type="transmembrane region" description="Helical" evidence="15">
    <location>
        <begin position="157"/>
        <end position="178"/>
    </location>
</feature>
<feature type="domain" description="HAMP" evidence="17">
    <location>
        <begin position="176"/>
        <end position="228"/>
    </location>
</feature>
<gene>
    <name evidence="18" type="ORF">EB235_18840</name>
</gene>
<evidence type="ECO:0000256" key="10">
    <source>
        <dbReference type="ARBA" id="ARBA00022777"/>
    </source>
</evidence>
<dbReference type="SMART" id="SM00387">
    <property type="entry name" value="HATPase_c"/>
    <property type="match status" value="1"/>
</dbReference>
<dbReference type="InterPro" id="IPR003661">
    <property type="entry name" value="HisK_dim/P_dom"/>
</dbReference>
<sequence>MRGLVCRFLPQSVRGQFTAIIFAAVITIMSVGSVVEGLIENVDLPVVEDSARRAAVVAALLRKTPTEDRGAILAAATRAGFDFKILPSQQIRAIPYSYLQWRSIEWLFRMDSGPIDGRWIRIDGQYAFVVDLDQQSVLAHFGMPDSWLTSGFVRASFYRFMAFVALPILIWLFAVWAVTDPLKRISAAVSSAEIENSDELFVERGSIEMIDLARALNRMRTRIRTMIENRTRMLRSVSHDLRTPLTRLRLRAERMEDGPVRTAILSDVQHIEDLIDETLTYLRNDVSTEQLQRADIASVLQTVCAEFSDVGFSVSYSGPDRLLGWCKPNALARAITNLCDNGVKFAGNVTVALTQTDTAARIAIGDDGPGISMTARSRVFEPFFKEDMSRGVASKHGFGLGLSIVADIIQGHGGKIELHDNQPTGLVVTVDLPNGPGILPS</sequence>
<dbReference type="SUPFAM" id="SSF55874">
    <property type="entry name" value="ATPase domain of HSP90 chaperone/DNA topoisomerase II/histidine kinase"/>
    <property type="match status" value="1"/>
</dbReference>
<evidence type="ECO:0000256" key="2">
    <source>
        <dbReference type="ARBA" id="ARBA00004429"/>
    </source>
</evidence>
<evidence type="ECO:0000256" key="11">
    <source>
        <dbReference type="ARBA" id="ARBA00022840"/>
    </source>
</evidence>
<keyword evidence="7" id="KW-0808">Transferase</keyword>
<keyword evidence="10 18" id="KW-0418">Kinase</keyword>
<dbReference type="InterPro" id="IPR036097">
    <property type="entry name" value="HisK_dim/P_sf"/>
</dbReference>
<evidence type="ECO:0000256" key="15">
    <source>
        <dbReference type="SAM" id="Phobius"/>
    </source>
</evidence>
<dbReference type="AlphaFoldDB" id="A0A6M7WPA8"/>
<comment type="catalytic activity">
    <reaction evidence="1">
        <text>ATP + protein L-histidine = ADP + protein N-phospho-L-histidine.</text>
        <dbReference type="EC" id="2.7.13.3"/>
    </reaction>
</comment>
<evidence type="ECO:0000313" key="19">
    <source>
        <dbReference type="Proteomes" id="UP000503017"/>
    </source>
</evidence>
<evidence type="ECO:0000256" key="8">
    <source>
        <dbReference type="ARBA" id="ARBA00022692"/>
    </source>
</evidence>
<comment type="subcellular location">
    <subcellularLocation>
        <location evidence="2">Cell inner membrane</location>
        <topology evidence="2">Multi-pass membrane protein</topology>
    </subcellularLocation>
</comment>
<dbReference type="SMART" id="SM00304">
    <property type="entry name" value="HAMP"/>
    <property type="match status" value="1"/>
</dbReference>
<evidence type="ECO:0000259" key="17">
    <source>
        <dbReference type="PROSITE" id="PS50885"/>
    </source>
</evidence>
<reference evidence="18 19" key="1">
    <citation type="submission" date="2018-10" db="EMBL/GenBank/DDBJ databases">
        <authorList>
            <person name="Perry B.J."/>
            <person name="Sullivan J.T."/>
            <person name="Murphy R.J.T."/>
            <person name="Ramsay J.P."/>
            <person name="Ronson C.W."/>
        </authorList>
    </citation>
    <scope>NUCLEOTIDE SEQUENCE [LARGE SCALE GENOMIC DNA]</scope>
    <source>
        <strain evidence="18 19">R88b</strain>
    </source>
</reference>
<dbReference type="InterPro" id="IPR004358">
    <property type="entry name" value="Sig_transdc_His_kin-like_C"/>
</dbReference>
<dbReference type="PRINTS" id="PR00344">
    <property type="entry name" value="BCTRLSENSOR"/>
</dbReference>
<evidence type="ECO:0000256" key="3">
    <source>
        <dbReference type="ARBA" id="ARBA00012438"/>
    </source>
</evidence>
<dbReference type="Gene3D" id="3.30.565.10">
    <property type="entry name" value="Histidine kinase-like ATPase, C-terminal domain"/>
    <property type="match status" value="1"/>
</dbReference>
<dbReference type="InterPro" id="IPR003594">
    <property type="entry name" value="HATPase_dom"/>
</dbReference>
<dbReference type="CDD" id="cd00075">
    <property type="entry name" value="HATPase"/>
    <property type="match status" value="1"/>
</dbReference>
<evidence type="ECO:0000256" key="6">
    <source>
        <dbReference type="ARBA" id="ARBA00022553"/>
    </source>
</evidence>
<evidence type="ECO:0000256" key="1">
    <source>
        <dbReference type="ARBA" id="ARBA00000085"/>
    </source>
</evidence>
<evidence type="ECO:0000256" key="9">
    <source>
        <dbReference type="ARBA" id="ARBA00022741"/>
    </source>
</evidence>
<dbReference type="SUPFAM" id="SSF47384">
    <property type="entry name" value="Homodimeric domain of signal transducing histidine kinase"/>
    <property type="match status" value="1"/>
</dbReference>
<proteinExistence type="predicted"/>
<dbReference type="InterPro" id="IPR050980">
    <property type="entry name" value="2C_sensor_his_kinase"/>
</dbReference>
<dbReference type="PROSITE" id="PS50109">
    <property type="entry name" value="HIS_KIN"/>
    <property type="match status" value="1"/>
</dbReference>
<dbReference type="Gene3D" id="1.10.287.130">
    <property type="match status" value="1"/>
</dbReference>